<evidence type="ECO:0000313" key="2">
    <source>
        <dbReference type="Proteomes" id="UP001150603"/>
    </source>
</evidence>
<proteinExistence type="predicted"/>
<dbReference type="EMBL" id="JANBPW010003500">
    <property type="protein sequence ID" value="KAJ1937490.1"/>
    <property type="molecule type" value="Genomic_DNA"/>
</dbReference>
<feature type="non-terminal residue" evidence="1">
    <location>
        <position position="1"/>
    </location>
</feature>
<reference evidence="1" key="1">
    <citation type="submission" date="2022-07" db="EMBL/GenBank/DDBJ databases">
        <title>Phylogenomic reconstructions and comparative analyses of Kickxellomycotina fungi.</title>
        <authorList>
            <person name="Reynolds N.K."/>
            <person name="Stajich J.E."/>
            <person name="Barry K."/>
            <person name="Grigoriev I.V."/>
            <person name="Crous P."/>
            <person name="Smith M.E."/>
        </authorList>
    </citation>
    <scope>NUCLEOTIDE SEQUENCE</scope>
    <source>
        <strain evidence="1">NRRL 5244</strain>
    </source>
</reference>
<gene>
    <name evidence="1" type="ORF">FBU59_004730</name>
</gene>
<keyword evidence="2" id="KW-1185">Reference proteome</keyword>
<protein>
    <submittedName>
        <fullName evidence="1">Uncharacterized protein</fullName>
    </submittedName>
</protein>
<name>A0ACC1J4Q4_9FUNG</name>
<organism evidence="1 2">
    <name type="scientific">Linderina macrospora</name>
    <dbReference type="NCBI Taxonomy" id="4868"/>
    <lineage>
        <taxon>Eukaryota</taxon>
        <taxon>Fungi</taxon>
        <taxon>Fungi incertae sedis</taxon>
        <taxon>Zoopagomycota</taxon>
        <taxon>Kickxellomycotina</taxon>
        <taxon>Kickxellomycetes</taxon>
        <taxon>Kickxellales</taxon>
        <taxon>Kickxellaceae</taxon>
        <taxon>Linderina</taxon>
    </lineage>
</organism>
<dbReference type="Proteomes" id="UP001150603">
    <property type="component" value="Unassembled WGS sequence"/>
</dbReference>
<sequence>IAAALEVSRRETAESAAALEASRREFVETKKLANDIAAELDKSKELADASTAEVAKSKKLVKKTCAGLAECQNTLSETAAELATAQAAAVGVELDRVRSQADQADEVAAAVMNVVTEGTIVKSLAQREAAQVKRRARLQAAAAENLARRADLQRRALALSSLRVAKKPTSALSLPRDTLLEESLQAQVALSAPAAETAEISSNGLASAKLQDASSIRYYRLNASAATTTNTLNMAI</sequence>
<evidence type="ECO:0000313" key="1">
    <source>
        <dbReference type="EMBL" id="KAJ1937490.1"/>
    </source>
</evidence>
<accession>A0ACC1J4Q4</accession>
<comment type="caution">
    <text evidence="1">The sequence shown here is derived from an EMBL/GenBank/DDBJ whole genome shotgun (WGS) entry which is preliminary data.</text>
</comment>